<dbReference type="PANTHER" id="PTHR24321">
    <property type="entry name" value="DEHYDROGENASES, SHORT CHAIN"/>
    <property type="match status" value="1"/>
</dbReference>
<proteinExistence type="inferred from homology"/>
<name>A0ABN3W0J5_9ACTN</name>
<dbReference type="SUPFAM" id="SSF51735">
    <property type="entry name" value="NAD(P)-binding Rossmann-fold domains"/>
    <property type="match status" value="1"/>
</dbReference>
<dbReference type="Proteomes" id="UP001500831">
    <property type="component" value="Unassembled WGS sequence"/>
</dbReference>
<dbReference type="InterPro" id="IPR036291">
    <property type="entry name" value="NAD(P)-bd_dom_sf"/>
</dbReference>
<dbReference type="PRINTS" id="PR00080">
    <property type="entry name" value="SDRFAMILY"/>
</dbReference>
<comment type="caution">
    <text evidence="3">The sequence shown here is derived from an EMBL/GenBank/DDBJ whole genome shotgun (WGS) entry which is preliminary data.</text>
</comment>
<evidence type="ECO:0000256" key="2">
    <source>
        <dbReference type="ARBA" id="ARBA00023002"/>
    </source>
</evidence>
<gene>
    <name evidence="3" type="ORF">GCM10010517_39830</name>
</gene>
<evidence type="ECO:0000256" key="1">
    <source>
        <dbReference type="ARBA" id="ARBA00006484"/>
    </source>
</evidence>
<keyword evidence="4" id="KW-1185">Reference proteome</keyword>
<dbReference type="PANTHER" id="PTHR24321:SF8">
    <property type="entry name" value="ESTRADIOL 17-BETA-DEHYDROGENASE 8-RELATED"/>
    <property type="match status" value="1"/>
</dbReference>
<dbReference type="Gene3D" id="3.40.50.720">
    <property type="entry name" value="NAD(P)-binding Rossmann-like Domain"/>
    <property type="match status" value="1"/>
</dbReference>
<comment type="similarity">
    <text evidence="1">Belongs to the short-chain dehydrogenases/reductases (SDR) family.</text>
</comment>
<dbReference type="Pfam" id="PF13561">
    <property type="entry name" value="adh_short_C2"/>
    <property type="match status" value="1"/>
</dbReference>
<reference evidence="3 4" key="1">
    <citation type="journal article" date="2019" name="Int. J. Syst. Evol. Microbiol.">
        <title>The Global Catalogue of Microorganisms (GCM) 10K type strain sequencing project: providing services to taxonomists for standard genome sequencing and annotation.</title>
        <authorList>
            <consortium name="The Broad Institute Genomics Platform"/>
            <consortium name="The Broad Institute Genome Sequencing Center for Infectious Disease"/>
            <person name="Wu L."/>
            <person name="Ma J."/>
        </authorList>
    </citation>
    <scope>NUCLEOTIDE SEQUENCE [LARGE SCALE GENOMIC DNA]</scope>
    <source>
        <strain evidence="3 4">JCM 6242</strain>
    </source>
</reference>
<dbReference type="NCBIfam" id="NF005559">
    <property type="entry name" value="PRK07231.1"/>
    <property type="match status" value="1"/>
</dbReference>
<dbReference type="EMBL" id="BAAAVI010000027">
    <property type="protein sequence ID" value="GAA2877999.1"/>
    <property type="molecule type" value="Genomic_DNA"/>
</dbReference>
<organism evidence="3 4">
    <name type="scientific">Streptosporangium fragile</name>
    <dbReference type="NCBI Taxonomy" id="46186"/>
    <lineage>
        <taxon>Bacteria</taxon>
        <taxon>Bacillati</taxon>
        <taxon>Actinomycetota</taxon>
        <taxon>Actinomycetes</taxon>
        <taxon>Streptosporangiales</taxon>
        <taxon>Streptosporangiaceae</taxon>
        <taxon>Streptosporangium</taxon>
    </lineage>
</organism>
<keyword evidence="2" id="KW-0560">Oxidoreductase</keyword>
<dbReference type="CDD" id="cd05233">
    <property type="entry name" value="SDR_c"/>
    <property type="match status" value="1"/>
</dbReference>
<dbReference type="PRINTS" id="PR00081">
    <property type="entry name" value="GDHRDH"/>
</dbReference>
<accession>A0ABN3W0J5</accession>
<evidence type="ECO:0000313" key="4">
    <source>
        <dbReference type="Proteomes" id="UP001500831"/>
    </source>
</evidence>
<protein>
    <submittedName>
        <fullName evidence="3">SDR family NAD(P)-dependent oxidoreductase</fullName>
    </submittedName>
</protein>
<evidence type="ECO:0000313" key="3">
    <source>
        <dbReference type="EMBL" id="GAA2877999.1"/>
    </source>
</evidence>
<dbReference type="InterPro" id="IPR002347">
    <property type="entry name" value="SDR_fam"/>
</dbReference>
<sequence>MPMNRRARGPSIGRSDVTAEFTGRSAVVTGAGSGIGAAVTTMLARRGARVLAVDLDLPAVTALAEGSGGSVIPWRADVGDPAQVGAYAAEAVDRFGGIDMFFNNAGLSGCFRPVHEIGVDEWRRVMAVNLDGVFYGLKYVVGHMRRRRTGSVVNTGSIAALRGFPDRSDYIATKHAVLGLTRAVAAEAAADGVRVNCVCPGAIDTPITEQVRRLTTPEQREVMSAAFAVAPAARAGRPDDVAELVCFLLSDRAAYMTGASLSVDGGWSAV</sequence>
<dbReference type="RefSeq" id="WP_344973492.1">
    <property type="nucleotide sequence ID" value="NZ_BAAAVI010000027.1"/>
</dbReference>